<organism evidence="2 3">
    <name type="scientific">Massilia litorea</name>
    <dbReference type="NCBI Taxonomy" id="2769491"/>
    <lineage>
        <taxon>Bacteria</taxon>
        <taxon>Pseudomonadati</taxon>
        <taxon>Pseudomonadota</taxon>
        <taxon>Betaproteobacteria</taxon>
        <taxon>Burkholderiales</taxon>
        <taxon>Oxalobacteraceae</taxon>
        <taxon>Telluria group</taxon>
        <taxon>Massilia</taxon>
    </lineage>
</organism>
<dbReference type="GO" id="GO:0004222">
    <property type="term" value="F:metalloendopeptidase activity"/>
    <property type="evidence" value="ECO:0007669"/>
    <property type="project" value="TreeGrafter"/>
</dbReference>
<gene>
    <name evidence="2" type="ORF">LPB04_17135</name>
</gene>
<accession>A0A7L9U314</accession>
<keyword evidence="3" id="KW-1185">Reference proteome</keyword>
<proteinExistence type="predicted"/>
<dbReference type="Pfam" id="PF01551">
    <property type="entry name" value="Peptidase_M23"/>
    <property type="match status" value="1"/>
</dbReference>
<evidence type="ECO:0000313" key="3">
    <source>
        <dbReference type="Proteomes" id="UP000593875"/>
    </source>
</evidence>
<dbReference type="AlphaFoldDB" id="A0A7L9U314"/>
<dbReference type="PANTHER" id="PTHR21666:SF268">
    <property type="entry name" value="PEPTIDASE M23 DOMAIN-CONTAINING PROTEIN"/>
    <property type="match status" value="1"/>
</dbReference>
<sequence>MRNLLRSALLLFLLLGGFALLGPWLKNMLYAMRLAAMAPPAALPVPVRGVAPRGLRDTWHGARSEGRRHEGIDIFARRGTAVTSSTEGVVLRVGTNRLGGQVVWVLGPGGQRHYYAHLDRYADIEKGQRVRAGTVLGYVGTTGNAAGTPPHLHYGIYGAAGAINPYPMLTAVGGGMPTHEHERVGGAR</sequence>
<reference evidence="2 3" key="1">
    <citation type="submission" date="2020-10" db="EMBL/GenBank/DDBJ databases">
        <title>Genome sequencing of Massilia sp. LPB0304.</title>
        <authorList>
            <person name="Kim J."/>
        </authorList>
    </citation>
    <scope>NUCLEOTIDE SEQUENCE [LARGE SCALE GENOMIC DNA]</scope>
    <source>
        <strain evidence="2 3">LPB0304</strain>
    </source>
</reference>
<dbReference type="RefSeq" id="WP_193685715.1">
    <property type="nucleotide sequence ID" value="NZ_CP062941.1"/>
</dbReference>
<dbReference type="Proteomes" id="UP000593875">
    <property type="component" value="Chromosome"/>
</dbReference>
<name>A0A7L9U314_9BURK</name>
<dbReference type="PANTHER" id="PTHR21666">
    <property type="entry name" value="PEPTIDASE-RELATED"/>
    <property type="match status" value="1"/>
</dbReference>
<dbReference type="KEGG" id="mlir:LPB04_17135"/>
<evidence type="ECO:0000313" key="2">
    <source>
        <dbReference type="EMBL" id="QOL48672.1"/>
    </source>
</evidence>
<dbReference type="CDD" id="cd12797">
    <property type="entry name" value="M23_peptidase"/>
    <property type="match status" value="1"/>
</dbReference>
<dbReference type="InterPro" id="IPR016047">
    <property type="entry name" value="M23ase_b-sheet_dom"/>
</dbReference>
<dbReference type="InterPro" id="IPR011055">
    <property type="entry name" value="Dup_hybrid_motif"/>
</dbReference>
<feature type="domain" description="M23ase beta-sheet core" evidence="1">
    <location>
        <begin position="68"/>
        <end position="165"/>
    </location>
</feature>
<dbReference type="SUPFAM" id="SSF51261">
    <property type="entry name" value="Duplicated hybrid motif"/>
    <property type="match status" value="1"/>
</dbReference>
<dbReference type="InterPro" id="IPR050570">
    <property type="entry name" value="Cell_wall_metabolism_enzyme"/>
</dbReference>
<dbReference type="EMBL" id="CP062941">
    <property type="protein sequence ID" value="QOL48672.1"/>
    <property type="molecule type" value="Genomic_DNA"/>
</dbReference>
<protein>
    <submittedName>
        <fullName evidence="2">M23 family metallopeptidase</fullName>
    </submittedName>
</protein>
<evidence type="ECO:0000259" key="1">
    <source>
        <dbReference type="Pfam" id="PF01551"/>
    </source>
</evidence>
<dbReference type="Gene3D" id="2.70.70.10">
    <property type="entry name" value="Glucose Permease (Domain IIA)"/>
    <property type="match status" value="1"/>
</dbReference>